<organism evidence="2 3">
    <name type="scientific">Fimbriimonas ginsengisoli Gsoil 348</name>
    <dbReference type="NCBI Taxonomy" id="661478"/>
    <lineage>
        <taxon>Bacteria</taxon>
        <taxon>Bacillati</taxon>
        <taxon>Armatimonadota</taxon>
        <taxon>Fimbriimonadia</taxon>
        <taxon>Fimbriimonadales</taxon>
        <taxon>Fimbriimonadaceae</taxon>
        <taxon>Fimbriimonas</taxon>
    </lineage>
</organism>
<evidence type="ECO:0000313" key="2">
    <source>
        <dbReference type="EMBL" id="AIE85003.1"/>
    </source>
</evidence>
<evidence type="ECO:0000313" key="3">
    <source>
        <dbReference type="Proteomes" id="UP000027982"/>
    </source>
</evidence>
<reference evidence="2" key="2">
    <citation type="submission" date="2014-01" db="EMBL/GenBank/DDBJ databases">
        <authorList>
            <person name="Hu Z.-Y."/>
            <person name="Wang Y.-Z."/>
            <person name="Im W.-T."/>
            <person name="Wang S.-Y."/>
            <person name="Zhao G.-P."/>
            <person name="Zheng H.-J."/>
            <person name="Quan Z.-X."/>
        </authorList>
    </citation>
    <scope>NUCLEOTIDE SEQUENCE</scope>
    <source>
        <strain evidence="2">Gsoil 348</strain>
    </source>
</reference>
<dbReference type="KEGG" id="fgi:OP10G_1635"/>
<gene>
    <name evidence="2" type="ORF">OP10G_1635</name>
</gene>
<reference evidence="2" key="1">
    <citation type="journal article" date="2014" name="PLoS ONE">
        <title>The first complete genome sequence of the class fimbriimonadia in the phylum armatimonadetes.</title>
        <authorList>
            <person name="Hu Z.Y."/>
            <person name="Wang Y.Z."/>
            <person name="Im W.T."/>
            <person name="Wang S.Y."/>
            <person name="Zhao G.P."/>
            <person name="Zheng H.J."/>
            <person name="Quan Z.X."/>
        </authorList>
    </citation>
    <scope>NUCLEOTIDE SEQUENCE [LARGE SCALE GENOMIC DNA]</scope>
    <source>
        <strain evidence="2">Gsoil 348</strain>
    </source>
</reference>
<proteinExistence type="predicted"/>
<name>A0A068NN73_FIMGI</name>
<dbReference type="AntiFam" id="ANF00111">
    <property type="entry name" value="Shadow ORF (opposite rpfG)"/>
</dbReference>
<dbReference type="Proteomes" id="UP000027982">
    <property type="component" value="Chromosome"/>
</dbReference>
<keyword evidence="3" id="KW-1185">Reference proteome</keyword>
<accession>A0A068NN73</accession>
<feature type="compositionally biased region" description="Basic and acidic residues" evidence="1">
    <location>
        <begin position="231"/>
        <end position="240"/>
    </location>
</feature>
<evidence type="ECO:0000256" key="1">
    <source>
        <dbReference type="SAM" id="MobiDB-lite"/>
    </source>
</evidence>
<protein>
    <submittedName>
        <fullName evidence="2">Uncharacterized protein</fullName>
    </submittedName>
</protein>
<feature type="region of interest" description="Disordered" evidence="1">
    <location>
        <begin position="209"/>
        <end position="256"/>
    </location>
</feature>
<dbReference type="HOGENOM" id="CLU_784701_0_0_0"/>
<feature type="compositionally biased region" description="Basic and acidic residues" evidence="1">
    <location>
        <begin position="209"/>
        <end position="223"/>
    </location>
</feature>
<sequence>MPGLSPHERYRIVGGHCIAVRAFRGKCIVDVRHGKDSHLLVKIDGSESSPVAATIQPLVVGSGDFRYPPESADRRKDLVRVTRVAFDALKLLSVKASRLVEDGVRDPEFPDIVQQSGSSQFAYALGANAHSLGDRHRIFSDTRRVFGGISALRVHNVGKCPADVVDRLRRRDEGASRMAYRARPPGSMVGMARPEPLILLEGTRRTDDVRVEPSPRAFREHRVSLGSPSFGDEKLQRLGEAEDSADDRDLESGEMPRRSMAVPVLIEIEYRKGDVIVEAKPSRDFGSPLASLTRRRIHCPARRACHLQELLKTGQRRRIWFSKSNRESDRVGRIRPVDEFDRLLGQKLVSTER</sequence>
<dbReference type="STRING" id="661478.OP10G_1635"/>
<dbReference type="EMBL" id="CP007139">
    <property type="protein sequence ID" value="AIE85003.1"/>
    <property type="molecule type" value="Genomic_DNA"/>
</dbReference>
<dbReference type="AlphaFoldDB" id="A0A068NN73"/>